<keyword evidence="2" id="KW-1185">Reference proteome</keyword>
<dbReference type="EMBL" id="MU118021">
    <property type="protein sequence ID" value="KAF9648027.1"/>
    <property type="molecule type" value="Genomic_DNA"/>
</dbReference>
<sequence>MDTSRSTKRKRGPAKPHQVKTQLTPEQILPGKLHHSLQEFRRLAKQAKVNETQIIVKKLKSLRSSDDKKGKAKNDPTEALQDLEAQLIALKALNLVHFAAAALIQKLKHNRTLSADKTVSKFISTELQPSLPLTYYTVEPNSAEGKIRNRLTSCKSFSGRASELVTDLQAILDPSVTKSSSITASHTATVDEEEEDSEDQAGDGEGEDDFFDQAESSDAHLNDDGWESGSIHSQHDDPSTGQWTMSTGFGSESGSEPEPGSTSDVDPPGHSGPKTQSKVKLKPKSVSGDDNNGSSLDSDSHFDSDSPLHSSLVQGKVPKPSRGAGTSTFLPSLSVGYIPGTGDSDPEGELEAIEGKNERKNRRGQRARRAIWEKKYGKGAKHVVKRQEEETEKKRVKEEKRRQREATAKRPHWATKKVFEPPKQTDSGYGGRIAVKSGGGSGGGRMDGQPLLKKPRREDKALHPSWEAKKKMKEKESAAIIPPAGKKIVF</sequence>
<comment type="caution">
    <text evidence="1">The sequence shown here is derived from an EMBL/GenBank/DDBJ whole genome shotgun (WGS) entry which is preliminary data.</text>
</comment>
<gene>
    <name evidence="1" type="ORF">BDM02DRAFT_3187477</name>
</gene>
<organism evidence="1 2">
    <name type="scientific">Thelephora ganbajun</name>
    <name type="common">Ganba fungus</name>
    <dbReference type="NCBI Taxonomy" id="370292"/>
    <lineage>
        <taxon>Eukaryota</taxon>
        <taxon>Fungi</taxon>
        <taxon>Dikarya</taxon>
        <taxon>Basidiomycota</taxon>
        <taxon>Agaricomycotina</taxon>
        <taxon>Agaricomycetes</taxon>
        <taxon>Thelephorales</taxon>
        <taxon>Thelephoraceae</taxon>
        <taxon>Thelephora</taxon>
    </lineage>
</organism>
<protein>
    <submittedName>
        <fullName evidence="1">Bud-site selection protein</fullName>
    </submittedName>
</protein>
<accession>A0ACB6ZEL4</accession>
<reference evidence="1" key="1">
    <citation type="submission" date="2019-10" db="EMBL/GenBank/DDBJ databases">
        <authorList>
            <consortium name="DOE Joint Genome Institute"/>
            <person name="Kuo A."/>
            <person name="Miyauchi S."/>
            <person name="Kiss E."/>
            <person name="Drula E."/>
            <person name="Kohler A."/>
            <person name="Sanchez-Garcia M."/>
            <person name="Andreopoulos B."/>
            <person name="Barry K.W."/>
            <person name="Bonito G."/>
            <person name="Buee M."/>
            <person name="Carver A."/>
            <person name="Chen C."/>
            <person name="Cichocki N."/>
            <person name="Clum A."/>
            <person name="Culley D."/>
            <person name="Crous P.W."/>
            <person name="Fauchery L."/>
            <person name="Girlanda M."/>
            <person name="Hayes R."/>
            <person name="Keri Z."/>
            <person name="Labutti K."/>
            <person name="Lipzen A."/>
            <person name="Lombard V."/>
            <person name="Magnuson J."/>
            <person name="Maillard F."/>
            <person name="Morin E."/>
            <person name="Murat C."/>
            <person name="Nolan M."/>
            <person name="Ohm R."/>
            <person name="Pangilinan J."/>
            <person name="Pereira M."/>
            <person name="Perotto S."/>
            <person name="Peter M."/>
            <person name="Riley R."/>
            <person name="Sitrit Y."/>
            <person name="Stielow B."/>
            <person name="Szollosi G."/>
            <person name="Zifcakova L."/>
            <person name="Stursova M."/>
            <person name="Spatafora J.W."/>
            <person name="Tedersoo L."/>
            <person name="Vaario L.-M."/>
            <person name="Yamada A."/>
            <person name="Yan M."/>
            <person name="Wang P."/>
            <person name="Xu J."/>
            <person name="Bruns T."/>
            <person name="Baldrian P."/>
            <person name="Vilgalys R."/>
            <person name="Henrissat B."/>
            <person name="Grigoriev I.V."/>
            <person name="Hibbett D."/>
            <person name="Nagy L.G."/>
            <person name="Martin F.M."/>
        </authorList>
    </citation>
    <scope>NUCLEOTIDE SEQUENCE</scope>
    <source>
        <strain evidence="1">P2</strain>
    </source>
</reference>
<dbReference type="Proteomes" id="UP000886501">
    <property type="component" value="Unassembled WGS sequence"/>
</dbReference>
<proteinExistence type="predicted"/>
<evidence type="ECO:0000313" key="2">
    <source>
        <dbReference type="Proteomes" id="UP000886501"/>
    </source>
</evidence>
<reference evidence="1" key="2">
    <citation type="journal article" date="2020" name="Nat. Commun.">
        <title>Large-scale genome sequencing of mycorrhizal fungi provides insights into the early evolution of symbiotic traits.</title>
        <authorList>
            <person name="Miyauchi S."/>
            <person name="Kiss E."/>
            <person name="Kuo A."/>
            <person name="Drula E."/>
            <person name="Kohler A."/>
            <person name="Sanchez-Garcia M."/>
            <person name="Morin E."/>
            <person name="Andreopoulos B."/>
            <person name="Barry K.W."/>
            <person name="Bonito G."/>
            <person name="Buee M."/>
            <person name="Carver A."/>
            <person name="Chen C."/>
            <person name="Cichocki N."/>
            <person name="Clum A."/>
            <person name="Culley D."/>
            <person name="Crous P.W."/>
            <person name="Fauchery L."/>
            <person name="Girlanda M."/>
            <person name="Hayes R.D."/>
            <person name="Keri Z."/>
            <person name="LaButti K."/>
            <person name="Lipzen A."/>
            <person name="Lombard V."/>
            <person name="Magnuson J."/>
            <person name="Maillard F."/>
            <person name="Murat C."/>
            <person name="Nolan M."/>
            <person name="Ohm R.A."/>
            <person name="Pangilinan J."/>
            <person name="Pereira M.F."/>
            <person name="Perotto S."/>
            <person name="Peter M."/>
            <person name="Pfister S."/>
            <person name="Riley R."/>
            <person name="Sitrit Y."/>
            <person name="Stielow J.B."/>
            <person name="Szollosi G."/>
            <person name="Zifcakova L."/>
            <person name="Stursova M."/>
            <person name="Spatafora J.W."/>
            <person name="Tedersoo L."/>
            <person name="Vaario L.M."/>
            <person name="Yamada A."/>
            <person name="Yan M."/>
            <person name="Wang P."/>
            <person name="Xu J."/>
            <person name="Bruns T."/>
            <person name="Baldrian P."/>
            <person name="Vilgalys R."/>
            <person name="Dunand C."/>
            <person name="Henrissat B."/>
            <person name="Grigoriev I.V."/>
            <person name="Hibbett D."/>
            <person name="Nagy L.G."/>
            <person name="Martin F.M."/>
        </authorList>
    </citation>
    <scope>NUCLEOTIDE SEQUENCE</scope>
    <source>
        <strain evidence="1">P2</strain>
    </source>
</reference>
<name>A0ACB6ZEL4_THEGA</name>
<evidence type="ECO:0000313" key="1">
    <source>
        <dbReference type="EMBL" id="KAF9648027.1"/>
    </source>
</evidence>